<keyword evidence="4 8" id="KW-0067">ATP-binding</keyword>
<dbReference type="GO" id="GO:0005524">
    <property type="term" value="F:ATP binding"/>
    <property type="evidence" value="ECO:0007669"/>
    <property type="project" value="UniProtKB-UniRule"/>
</dbReference>
<feature type="region of interest" description="Disordered" evidence="10">
    <location>
        <begin position="891"/>
        <end position="943"/>
    </location>
</feature>
<dbReference type="InterPro" id="IPR036961">
    <property type="entry name" value="Kinesin_motor_dom_sf"/>
</dbReference>
<sequence length="1064" mass="120585">MPSKQGITSIEQNLTICVRLRPMSTEEIKNNALRTCYRLISLVDPADEGDGGLRSKRNRNREYTFDHAFDETSTQVGHQNSSSHSIHFFSSQEEVFRLTTFSLIEHVANGFNATVFASGSTGCRKLLHDWLHLCGGLSGSGKTHTMVGTDRDPGIMVRAMDELFNYMIQTEEEYTYRVSMAYMELYNELIRDLLNPGPDFLELREDSKGVQVVGLYEVEPTNRDEVFKLLQRGNLNRTTEPTAANMTSSRSHAILQITVRQSPRTPSIQEELRIGKLFLIDLAGSERASKTLNRGKRMTEGAHINRSLLALGNCINALSDTSNRKFVNYRDSKLTRLLKDSLAGNCRTVMIAHISPSSWQFDETCNTLVYANRAKSIKTKVRRNVVDVDRHISQYTELINELHEEITRLKMNLNTGQTEKEPDPHTLELNRLKDELLDACQVQLDLRRQLVRLKNRLLELNLEETRYNEWDSSKASSVTASSATESQTNLDGIRDASYAHHYPIIHSYQFMGQAREALRQERRRLEEAYEQIEKDHEIAADNVKRMQKSLLAQSMRSEEREIIDLLCRLHELELERADLDAQYALSGTELKRREFLLNQLRVDSRLSEAIIRYQADLLAHNNVETPKELLQLLELYAQQTNLGAQRRVSVGGSVSDVRFAGIQLTNGDSSKVSNSLSCIPFETAMEGHRYQRTTNWLKTGAGRRASLSDGLSTLGIDRSSNVLHPLGSHMENSQSERVTPSKKQINFFSQTQKISPNATDTETSTAQSHNELPSTVQNEEDGVKHSESSSLENMRPTNIELGENLSGVKDTRTISLVAQQRREQRLKVVKQKQRRSHSVAINQDVDEQSDTGENVEISLLHSPVYLRLSPPPAEGQGKRSDPHLLVEAQKYQSRRSIGRRRDDQSYSEANSIEQRAIPIGKRSPSQSEQPSISTGDIGYDWSQGPLTRPIKVVPLEVKNQKRVLAQTKMTRPRNETYRSEIPRPRSNSRKSKPSPPLKGNEIPVPVIQAPQIAKIHEQTTDGIPNSPQNRRTSMGPAASRKSNHEGAWQQKTAVDRRYNRTVRN</sequence>
<feature type="compositionally biased region" description="Basic and acidic residues" evidence="10">
    <location>
        <begin position="972"/>
        <end position="983"/>
    </location>
</feature>
<feature type="compositionally biased region" description="Polar residues" evidence="10">
    <location>
        <begin position="923"/>
        <end position="934"/>
    </location>
</feature>
<feature type="coiled-coil region" evidence="9">
    <location>
        <begin position="392"/>
        <end position="419"/>
    </location>
</feature>
<evidence type="ECO:0000313" key="13">
    <source>
        <dbReference type="Proteomes" id="UP000054324"/>
    </source>
</evidence>
<dbReference type="GO" id="GO:0005874">
    <property type="term" value="C:microtubule"/>
    <property type="evidence" value="ECO:0007669"/>
    <property type="project" value="UniProtKB-KW"/>
</dbReference>
<evidence type="ECO:0000256" key="6">
    <source>
        <dbReference type="ARBA" id="ARBA00023175"/>
    </source>
</evidence>
<keyword evidence="3 8" id="KW-0547">Nucleotide-binding</keyword>
<dbReference type="InterPro" id="IPR027417">
    <property type="entry name" value="P-loop_NTPase"/>
</dbReference>
<dbReference type="RefSeq" id="XP_009172542.1">
    <property type="nucleotide sequence ID" value="XM_009174278.1"/>
</dbReference>
<dbReference type="SUPFAM" id="SSF52540">
    <property type="entry name" value="P-loop containing nucleoside triphosphate hydrolases"/>
    <property type="match status" value="1"/>
</dbReference>
<dbReference type="GO" id="GO:0003777">
    <property type="term" value="F:microtubule motor activity"/>
    <property type="evidence" value="ECO:0007669"/>
    <property type="project" value="InterPro"/>
</dbReference>
<evidence type="ECO:0000256" key="5">
    <source>
        <dbReference type="ARBA" id="ARBA00023054"/>
    </source>
</evidence>
<keyword evidence="2" id="KW-0493">Microtubule</keyword>
<evidence type="ECO:0000256" key="8">
    <source>
        <dbReference type="PROSITE-ProRule" id="PRU00283"/>
    </source>
</evidence>
<feature type="compositionally biased region" description="Basic residues" evidence="10">
    <location>
        <begin position="827"/>
        <end position="837"/>
    </location>
</feature>
<feature type="domain" description="Kinesin motor" evidence="11">
    <location>
        <begin position="13"/>
        <end position="377"/>
    </location>
</feature>
<dbReference type="KEGG" id="ovi:T265_08466"/>
<evidence type="ECO:0000256" key="10">
    <source>
        <dbReference type="SAM" id="MobiDB-lite"/>
    </source>
</evidence>
<dbReference type="Pfam" id="PF00225">
    <property type="entry name" value="Kinesin"/>
    <property type="match status" value="2"/>
</dbReference>
<organism evidence="12 13">
    <name type="scientific">Opisthorchis viverrini</name>
    <name type="common">Southeast Asian liver fluke</name>
    <dbReference type="NCBI Taxonomy" id="6198"/>
    <lineage>
        <taxon>Eukaryota</taxon>
        <taxon>Metazoa</taxon>
        <taxon>Spiralia</taxon>
        <taxon>Lophotrochozoa</taxon>
        <taxon>Platyhelminthes</taxon>
        <taxon>Trematoda</taxon>
        <taxon>Digenea</taxon>
        <taxon>Opisthorchiida</taxon>
        <taxon>Opisthorchiata</taxon>
        <taxon>Opisthorchiidae</taxon>
        <taxon>Opisthorchis</taxon>
    </lineage>
</organism>
<dbReference type="EMBL" id="KL596839">
    <property type="protein sequence ID" value="KER23699.1"/>
    <property type="molecule type" value="Genomic_DNA"/>
</dbReference>
<dbReference type="PANTHER" id="PTHR47968">
    <property type="entry name" value="CENTROMERE PROTEIN E"/>
    <property type="match status" value="1"/>
</dbReference>
<feature type="compositionally biased region" description="Polar residues" evidence="10">
    <location>
        <begin position="749"/>
        <end position="777"/>
    </location>
</feature>
<dbReference type="InterPro" id="IPR019821">
    <property type="entry name" value="Kinesin_motor_CS"/>
</dbReference>
<gene>
    <name evidence="12" type="ORF">T265_08466</name>
</gene>
<dbReference type="InterPro" id="IPR027640">
    <property type="entry name" value="Kinesin-like_fam"/>
</dbReference>
<feature type="binding site" evidence="8">
    <location>
        <begin position="136"/>
        <end position="143"/>
    </location>
    <ligand>
        <name>ATP</name>
        <dbReference type="ChEBI" id="CHEBI:30616"/>
    </ligand>
</feature>
<evidence type="ECO:0000256" key="9">
    <source>
        <dbReference type="SAM" id="Coils"/>
    </source>
</evidence>
<name>A0A075A8C2_OPIVI</name>
<evidence type="ECO:0000256" key="3">
    <source>
        <dbReference type="ARBA" id="ARBA00022741"/>
    </source>
</evidence>
<evidence type="ECO:0000256" key="4">
    <source>
        <dbReference type="ARBA" id="ARBA00022840"/>
    </source>
</evidence>
<keyword evidence="13" id="KW-1185">Reference proteome</keyword>
<feature type="coiled-coil region" evidence="9">
    <location>
        <begin position="508"/>
        <end position="582"/>
    </location>
</feature>
<reference evidence="12 13" key="1">
    <citation type="submission" date="2013-11" db="EMBL/GenBank/DDBJ databases">
        <title>Opisthorchis viverrini - life in the bile duct.</title>
        <authorList>
            <person name="Young N.D."/>
            <person name="Nagarajan N."/>
            <person name="Lin S.J."/>
            <person name="Korhonen P.K."/>
            <person name="Jex A.R."/>
            <person name="Hall R.S."/>
            <person name="Safavi-Hemami H."/>
            <person name="Kaewkong W."/>
            <person name="Bertrand D."/>
            <person name="Gao S."/>
            <person name="Seet Q."/>
            <person name="Wongkham S."/>
            <person name="Teh B.T."/>
            <person name="Wongkham C."/>
            <person name="Intapan P.M."/>
            <person name="Maleewong W."/>
            <person name="Yang X."/>
            <person name="Hu M."/>
            <person name="Wang Z."/>
            <person name="Hofmann A."/>
            <person name="Sternberg P.W."/>
            <person name="Tan P."/>
            <person name="Wang J."/>
            <person name="Gasser R.B."/>
        </authorList>
    </citation>
    <scope>NUCLEOTIDE SEQUENCE [LARGE SCALE GENOMIC DNA]</scope>
</reference>
<dbReference type="Proteomes" id="UP000054324">
    <property type="component" value="Unassembled WGS sequence"/>
</dbReference>
<dbReference type="PANTHER" id="PTHR47968:SF13">
    <property type="entry name" value="KINESIN-LIKE PROTEIN KIF19 ISOFORM X1"/>
    <property type="match status" value="1"/>
</dbReference>
<protein>
    <recommendedName>
        <fullName evidence="11">Kinesin motor domain-containing protein</fullName>
    </recommendedName>
</protein>
<dbReference type="GO" id="GO:0008017">
    <property type="term" value="F:microtubule binding"/>
    <property type="evidence" value="ECO:0007669"/>
    <property type="project" value="InterPro"/>
</dbReference>
<evidence type="ECO:0000256" key="1">
    <source>
        <dbReference type="ARBA" id="ARBA00004245"/>
    </source>
</evidence>
<proteinExistence type="inferred from homology"/>
<keyword evidence="5 9" id="KW-0175">Coiled coil</keyword>
<evidence type="ECO:0000256" key="2">
    <source>
        <dbReference type="ARBA" id="ARBA00022701"/>
    </source>
</evidence>
<keyword evidence="7" id="KW-0963">Cytoplasm</keyword>
<comment type="similarity">
    <text evidence="8">Belongs to the TRAFAC class myosin-kinesin ATPase superfamily. Kinesin family.</text>
</comment>
<dbReference type="Gene3D" id="3.40.850.10">
    <property type="entry name" value="Kinesin motor domain"/>
    <property type="match status" value="1"/>
</dbReference>
<dbReference type="GO" id="GO:0007018">
    <property type="term" value="P:microtubule-based movement"/>
    <property type="evidence" value="ECO:0007669"/>
    <property type="project" value="InterPro"/>
</dbReference>
<dbReference type="AlphaFoldDB" id="A0A075A8C2"/>
<dbReference type="PROSITE" id="PS00411">
    <property type="entry name" value="KINESIN_MOTOR_1"/>
    <property type="match status" value="1"/>
</dbReference>
<keyword evidence="6 8" id="KW-0505">Motor protein</keyword>
<evidence type="ECO:0000259" key="11">
    <source>
        <dbReference type="PROSITE" id="PS50067"/>
    </source>
</evidence>
<dbReference type="PROSITE" id="PS50067">
    <property type="entry name" value="KINESIN_MOTOR_2"/>
    <property type="match status" value="1"/>
</dbReference>
<dbReference type="OrthoDB" id="3176171at2759"/>
<accession>A0A075A8C2</accession>
<feature type="compositionally biased region" description="Polar residues" evidence="10">
    <location>
        <begin position="1020"/>
        <end position="1032"/>
    </location>
</feature>
<evidence type="ECO:0000256" key="7">
    <source>
        <dbReference type="ARBA" id="ARBA00023212"/>
    </source>
</evidence>
<feature type="region of interest" description="Disordered" evidence="10">
    <location>
        <begin position="963"/>
        <end position="1064"/>
    </location>
</feature>
<keyword evidence="7" id="KW-0206">Cytoskeleton</keyword>
<comment type="subcellular location">
    <subcellularLocation>
        <location evidence="1">Cytoplasm</location>
        <location evidence="1">Cytoskeleton</location>
    </subcellularLocation>
</comment>
<feature type="region of interest" description="Disordered" evidence="10">
    <location>
        <begin position="827"/>
        <end position="851"/>
    </location>
</feature>
<dbReference type="CTD" id="20322645"/>
<feature type="region of interest" description="Disordered" evidence="10">
    <location>
        <begin position="749"/>
        <end position="795"/>
    </location>
</feature>
<dbReference type="STRING" id="6198.A0A075A8C2"/>
<evidence type="ECO:0000313" key="12">
    <source>
        <dbReference type="EMBL" id="KER23699.1"/>
    </source>
</evidence>
<dbReference type="SMART" id="SM00129">
    <property type="entry name" value="KISc"/>
    <property type="match status" value="1"/>
</dbReference>
<dbReference type="InterPro" id="IPR001752">
    <property type="entry name" value="Kinesin_motor_dom"/>
</dbReference>
<dbReference type="PRINTS" id="PR00380">
    <property type="entry name" value="KINESINHEAVY"/>
</dbReference>
<dbReference type="GeneID" id="20322645"/>